<feature type="region of interest" description="Disordered" evidence="6">
    <location>
        <begin position="680"/>
        <end position="718"/>
    </location>
</feature>
<dbReference type="SMART" id="SM00173">
    <property type="entry name" value="RAS"/>
    <property type="match status" value="1"/>
</dbReference>
<keyword evidence="3" id="KW-0342">GTP-binding</keyword>
<dbReference type="Gene3D" id="1.10.238.10">
    <property type="entry name" value="EF-hand"/>
    <property type="match status" value="1"/>
</dbReference>
<sequence>MIAEEEVDKDITSWEQRAEQLYSLCDRESKGFITKRDLQRLWGELPLGPDELEGVFDSLDQDQNGYLTLEEFTDGFGHHLGLVVEFRADEDNIGKDSDNEEDLQEHNEDDTISPSSRQIDDILNTFAKHNFDISTTMIESVWRDVCEETEDNAGLEKLVVALLQELARVKAEHMHLETALATKTEHYNQQVSSLYEELESEITGEHKRTEKDQKKRREQALEALEQEVQDRDAALKQLQEDSAALNERVERLVASELTAKQENVRLMQHLNKVEEELSRKESEVRELKTTLDHIKKNTKDEKILRAQRAIKVCEGIALERESLVSQLDILRTINTQLRDEQDQSQPQLLENSTRPTEGKQGSGILKQDSSNVPVAIKRKSLSISALSTSNDTEDLFTSSNFDPNTNTKQQRLLAPLHLTPSGHQDIMSELVETQSSDLEHDESYFLNSKLGTSSTLSPPTLSTNKATETNLLQELMESPRLCSSCGTAIVSQPVTVVERKPRVTFAKKDSATQTSPKLLLKAFSSEFLTGSTLPHKSPSLSPDVVMPAQIVSGNNAMKTNKSSIIMTNRRDPDVTKNYCSLKREGDLSPHSATLILHHPGKRTPPDLVQTHTSTAYIHTQHRHYSYAHIAVTDPVSFVHSEESNTLQKPSEGISQTLENKNEITLCRSPNDMELTRKATVKQKEYESEPIKEAETNSIHQNSEDGINESNNTSGKETLSRTTSLTLIEHTYDKLHDLKTLKDNIKNYIHDKSHLSQKGDNEQFGGQANGELSDVPKKLADSTRIFKVVFIGDSGVGKTTFIHRASIGEYRSDFGATVGVDYRLMEIVVGGIHALMQLWDTAGQERYKAITRQYYRKADGVVVMYDVTNERSFLSVADWISSVREYGDRNMVMAVIGNKKDLHKAKRVDFEVASKFAKPHNSLLYECSAATGNGVQEVMKHLAALLTTDQQHDIDTSATLTLHRSPKSNNPKCC</sequence>
<dbReference type="InterPro" id="IPR018247">
    <property type="entry name" value="EF_Hand_1_Ca_BS"/>
</dbReference>
<evidence type="ECO:0000256" key="6">
    <source>
        <dbReference type="SAM" id="MobiDB-lite"/>
    </source>
</evidence>
<keyword evidence="2" id="KW-0106">Calcium</keyword>
<feature type="region of interest" description="Disordered" evidence="6">
    <location>
        <begin position="641"/>
        <end position="660"/>
    </location>
</feature>
<dbReference type="AlphaFoldDB" id="A0AAN8WY51"/>
<dbReference type="InterPro" id="IPR001806">
    <property type="entry name" value="Small_GTPase"/>
</dbReference>
<dbReference type="Proteomes" id="UP001381693">
    <property type="component" value="Unassembled WGS sequence"/>
</dbReference>
<dbReference type="CDD" id="cd00051">
    <property type="entry name" value="EFh"/>
    <property type="match status" value="1"/>
</dbReference>
<feature type="compositionally biased region" description="Acidic residues" evidence="6">
    <location>
        <begin position="98"/>
        <end position="111"/>
    </location>
</feature>
<dbReference type="SMART" id="SM00176">
    <property type="entry name" value="RAN"/>
    <property type="match status" value="1"/>
</dbReference>
<feature type="region of interest" description="Disordered" evidence="6">
    <location>
        <begin position="338"/>
        <end position="369"/>
    </location>
</feature>
<evidence type="ECO:0000256" key="3">
    <source>
        <dbReference type="ARBA" id="ARBA00023134"/>
    </source>
</evidence>
<dbReference type="SMART" id="SM00174">
    <property type="entry name" value="RHO"/>
    <property type="match status" value="1"/>
</dbReference>
<accession>A0AAN8WY51</accession>
<keyword evidence="5" id="KW-0175">Coiled coil</keyword>
<protein>
    <submittedName>
        <fullName evidence="8">Calcium release activated channel regulator 2A</fullName>
    </submittedName>
</protein>
<dbReference type="SMART" id="SM00175">
    <property type="entry name" value="RAB"/>
    <property type="match status" value="1"/>
</dbReference>
<feature type="compositionally biased region" description="Polar residues" evidence="6">
    <location>
        <begin position="343"/>
        <end position="355"/>
    </location>
</feature>
<dbReference type="SMART" id="SM00177">
    <property type="entry name" value="ARF"/>
    <property type="match status" value="1"/>
</dbReference>
<dbReference type="SUPFAM" id="SSF47473">
    <property type="entry name" value="EF-hand"/>
    <property type="match status" value="1"/>
</dbReference>
<evidence type="ECO:0000256" key="2">
    <source>
        <dbReference type="ARBA" id="ARBA00022837"/>
    </source>
</evidence>
<organism evidence="8 9">
    <name type="scientific">Halocaridina rubra</name>
    <name type="common">Hawaiian red shrimp</name>
    <dbReference type="NCBI Taxonomy" id="373956"/>
    <lineage>
        <taxon>Eukaryota</taxon>
        <taxon>Metazoa</taxon>
        <taxon>Ecdysozoa</taxon>
        <taxon>Arthropoda</taxon>
        <taxon>Crustacea</taxon>
        <taxon>Multicrustacea</taxon>
        <taxon>Malacostraca</taxon>
        <taxon>Eumalacostraca</taxon>
        <taxon>Eucarida</taxon>
        <taxon>Decapoda</taxon>
        <taxon>Pleocyemata</taxon>
        <taxon>Caridea</taxon>
        <taxon>Atyoidea</taxon>
        <taxon>Atyidae</taxon>
        <taxon>Halocaridina</taxon>
    </lineage>
</organism>
<dbReference type="InterPro" id="IPR005225">
    <property type="entry name" value="Small_GTP-bd"/>
</dbReference>
<evidence type="ECO:0000259" key="7">
    <source>
        <dbReference type="PROSITE" id="PS50222"/>
    </source>
</evidence>
<keyword evidence="1" id="KW-0547">Nucleotide-binding</keyword>
<dbReference type="NCBIfam" id="TIGR00231">
    <property type="entry name" value="small_GTP"/>
    <property type="match status" value="1"/>
</dbReference>
<dbReference type="GO" id="GO:0003924">
    <property type="term" value="F:GTPase activity"/>
    <property type="evidence" value="ECO:0007669"/>
    <property type="project" value="InterPro"/>
</dbReference>
<feature type="domain" description="EF-hand" evidence="7">
    <location>
        <begin position="47"/>
        <end position="82"/>
    </location>
</feature>
<evidence type="ECO:0000256" key="5">
    <source>
        <dbReference type="SAM" id="Coils"/>
    </source>
</evidence>
<dbReference type="Pfam" id="PF13499">
    <property type="entry name" value="EF-hand_7"/>
    <property type="match status" value="1"/>
</dbReference>
<dbReference type="InterPro" id="IPR050227">
    <property type="entry name" value="Rab"/>
</dbReference>
<comment type="caution">
    <text evidence="8">The sequence shown here is derived from an EMBL/GenBank/DDBJ whole genome shotgun (WGS) entry which is preliminary data.</text>
</comment>
<proteinExistence type="predicted"/>
<evidence type="ECO:0000256" key="4">
    <source>
        <dbReference type="ARBA" id="ARBA00023288"/>
    </source>
</evidence>
<dbReference type="SUPFAM" id="SSF52540">
    <property type="entry name" value="P-loop containing nucleoside triphosphate hydrolases"/>
    <property type="match status" value="1"/>
</dbReference>
<evidence type="ECO:0000313" key="9">
    <source>
        <dbReference type="Proteomes" id="UP001381693"/>
    </source>
</evidence>
<evidence type="ECO:0000313" key="8">
    <source>
        <dbReference type="EMBL" id="KAK7068569.1"/>
    </source>
</evidence>
<feature type="compositionally biased region" description="Polar residues" evidence="6">
    <location>
        <begin position="643"/>
        <end position="658"/>
    </location>
</feature>
<dbReference type="EMBL" id="JAXCGZ010017193">
    <property type="protein sequence ID" value="KAK7068569.1"/>
    <property type="molecule type" value="Genomic_DNA"/>
</dbReference>
<dbReference type="PRINTS" id="PR00449">
    <property type="entry name" value="RASTRNSFRMNG"/>
</dbReference>
<dbReference type="GO" id="GO:0005509">
    <property type="term" value="F:calcium ion binding"/>
    <property type="evidence" value="ECO:0007669"/>
    <property type="project" value="InterPro"/>
</dbReference>
<name>A0AAN8WY51_HALRR</name>
<evidence type="ECO:0000256" key="1">
    <source>
        <dbReference type="ARBA" id="ARBA00022741"/>
    </source>
</evidence>
<dbReference type="InterPro" id="IPR011992">
    <property type="entry name" value="EF-hand-dom_pair"/>
</dbReference>
<dbReference type="InterPro" id="IPR002048">
    <property type="entry name" value="EF_hand_dom"/>
</dbReference>
<dbReference type="PROSITE" id="PS00018">
    <property type="entry name" value="EF_HAND_1"/>
    <property type="match status" value="1"/>
</dbReference>
<keyword evidence="4" id="KW-0449">Lipoprotein</keyword>
<feature type="region of interest" description="Disordered" evidence="6">
    <location>
        <begin position="93"/>
        <end position="116"/>
    </location>
</feature>
<dbReference type="InterPro" id="IPR027417">
    <property type="entry name" value="P-loop_NTPase"/>
</dbReference>
<dbReference type="PROSITE" id="PS51421">
    <property type="entry name" value="RAS"/>
    <property type="match status" value="1"/>
</dbReference>
<dbReference type="GO" id="GO:0005525">
    <property type="term" value="F:GTP binding"/>
    <property type="evidence" value="ECO:0007669"/>
    <property type="project" value="UniProtKB-KW"/>
</dbReference>
<dbReference type="CDD" id="cd00154">
    <property type="entry name" value="Rab"/>
    <property type="match status" value="1"/>
</dbReference>
<dbReference type="Gene3D" id="3.40.50.300">
    <property type="entry name" value="P-loop containing nucleotide triphosphate hydrolases"/>
    <property type="match status" value="1"/>
</dbReference>
<feature type="coiled-coil region" evidence="5">
    <location>
        <begin position="207"/>
        <end position="297"/>
    </location>
</feature>
<dbReference type="PANTHER" id="PTHR47977">
    <property type="entry name" value="RAS-RELATED PROTEIN RAB"/>
    <property type="match status" value="1"/>
</dbReference>
<dbReference type="PROSITE" id="PS50222">
    <property type="entry name" value="EF_HAND_2"/>
    <property type="match status" value="1"/>
</dbReference>
<keyword evidence="9" id="KW-1185">Reference proteome</keyword>
<feature type="compositionally biased region" description="Basic and acidic residues" evidence="6">
    <location>
        <begin position="680"/>
        <end position="694"/>
    </location>
</feature>
<dbReference type="PROSITE" id="PS51419">
    <property type="entry name" value="RAB"/>
    <property type="match status" value="1"/>
</dbReference>
<gene>
    <name evidence="8" type="primary">CRACR2A</name>
    <name evidence="8" type="ORF">SK128_014721</name>
</gene>
<feature type="compositionally biased region" description="Polar residues" evidence="6">
    <location>
        <begin position="695"/>
        <end position="718"/>
    </location>
</feature>
<reference evidence="8 9" key="1">
    <citation type="submission" date="2023-11" db="EMBL/GenBank/DDBJ databases">
        <title>Halocaridina rubra genome assembly.</title>
        <authorList>
            <person name="Smith C."/>
        </authorList>
    </citation>
    <scope>NUCLEOTIDE SEQUENCE [LARGE SCALE GENOMIC DNA]</scope>
    <source>
        <strain evidence="8">EP-1</strain>
        <tissue evidence="8">Whole</tissue>
    </source>
</reference>
<dbReference type="FunFam" id="3.40.50.300:FF:001129">
    <property type="entry name" value="ras-related protein Rab-44 isoform X2"/>
    <property type="match status" value="1"/>
</dbReference>
<dbReference type="Pfam" id="PF00071">
    <property type="entry name" value="Ras"/>
    <property type="match status" value="1"/>
</dbReference>